<dbReference type="InterPro" id="IPR051951">
    <property type="entry name" value="UNC-93_regulatory"/>
</dbReference>
<reference evidence="8" key="1">
    <citation type="journal article" date="2022" name="bioRxiv">
        <title>Genomics of Preaxostyla Flagellates Illuminates Evolutionary Transitions and the Path Towards Mitochondrial Loss.</title>
        <authorList>
            <person name="Novak L.V.F."/>
            <person name="Treitli S.C."/>
            <person name="Pyrih J."/>
            <person name="Halakuc P."/>
            <person name="Pipaliya S.V."/>
            <person name="Vacek V."/>
            <person name="Brzon O."/>
            <person name="Soukal P."/>
            <person name="Eme L."/>
            <person name="Dacks J.B."/>
            <person name="Karnkowska A."/>
            <person name="Elias M."/>
            <person name="Hampl V."/>
        </authorList>
    </citation>
    <scope>NUCLEOTIDE SEQUENCE</scope>
    <source>
        <strain evidence="8">RCP-MX</strain>
    </source>
</reference>
<feature type="region of interest" description="Disordered" evidence="6">
    <location>
        <begin position="390"/>
        <end position="417"/>
    </location>
</feature>
<feature type="transmembrane region" description="Helical" evidence="7">
    <location>
        <begin position="164"/>
        <end position="183"/>
    </location>
</feature>
<feature type="transmembrane region" description="Helical" evidence="7">
    <location>
        <begin position="70"/>
        <end position="89"/>
    </location>
</feature>
<name>A0ABQ8UD37_9EUKA</name>
<proteinExistence type="inferred from homology"/>
<evidence type="ECO:0000256" key="6">
    <source>
        <dbReference type="SAM" id="MobiDB-lite"/>
    </source>
</evidence>
<sequence>MEAPPPKVPFSRYLGVIVIGLGFLFLFSAEQSAENIMTSLYGKTGFTAVACLYFLLGGVSLVAPSISMKIGPRVSILVGSLPYVLFCAANLSNIPILIIVTAGLVGAGGSLMWAAQGRYVVGVCPHPSYLGRFTGLFFMLFSSSNVIGNLIVTEIRGQYHNTFLCFIVLTGVGAFGWLCFFFMPPLSSAAIGRTTPQEGRQAEDGLVDPVAPCKVQPSSFWGGVLPPCAPTEHQSTLFIVRGAVYVVVSIVVGRLSDITGRLVMCTVMHVAGLTGSVIAFLGVHQSPVSVVMLYIAFVFFGIFEGCLNTQVFAVFGFIYPTQSDVAVAAYSLIRSLTAGIFLIVGPMLAIEIHFGIFVGMGLLALVCIYVLHFKVHPLDSGRAKKSGKQSAAAIHMPAASPAAASPVLREGDRSPGADLRVSLLDNQQ</sequence>
<feature type="transmembrane region" description="Helical" evidence="7">
    <location>
        <begin position="325"/>
        <end position="348"/>
    </location>
</feature>
<feature type="transmembrane region" description="Helical" evidence="7">
    <location>
        <begin position="293"/>
        <end position="318"/>
    </location>
</feature>
<evidence type="ECO:0000256" key="1">
    <source>
        <dbReference type="ARBA" id="ARBA00004141"/>
    </source>
</evidence>
<feature type="transmembrane region" description="Helical" evidence="7">
    <location>
        <begin position="262"/>
        <end position="281"/>
    </location>
</feature>
<dbReference type="PANTHER" id="PTHR19444:SF13">
    <property type="entry name" value="PROTEIN UNC-93 HOMOLOG A"/>
    <property type="match status" value="1"/>
</dbReference>
<dbReference type="Pfam" id="PF07690">
    <property type="entry name" value="MFS_1"/>
    <property type="match status" value="1"/>
</dbReference>
<dbReference type="Gene3D" id="1.20.1250.20">
    <property type="entry name" value="MFS general substrate transporter like domains"/>
    <property type="match status" value="2"/>
</dbReference>
<keyword evidence="5 7" id="KW-0472">Membrane</keyword>
<evidence type="ECO:0000256" key="7">
    <source>
        <dbReference type="SAM" id="Phobius"/>
    </source>
</evidence>
<comment type="subcellular location">
    <subcellularLocation>
        <location evidence="1">Membrane</location>
        <topology evidence="1">Multi-pass membrane protein</topology>
    </subcellularLocation>
</comment>
<evidence type="ECO:0000256" key="4">
    <source>
        <dbReference type="ARBA" id="ARBA00022989"/>
    </source>
</evidence>
<gene>
    <name evidence="8" type="ORF">PAPYR_8527</name>
</gene>
<keyword evidence="9" id="KW-1185">Reference proteome</keyword>
<feature type="transmembrane region" description="Helical" evidence="7">
    <location>
        <begin position="96"/>
        <end position="115"/>
    </location>
</feature>
<feature type="transmembrane region" description="Helical" evidence="7">
    <location>
        <begin position="354"/>
        <end position="375"/>
    </location>
</feature>
<accession>A0ABQ8UD37</accession>
<feature type="transmembrane region" description="Helical" evidence="7">
    <location>
        <begin position="12"/>
        <end position="29"/>
    </location>
</feature>
<dbReference type="Proteomes" id="UP001141327">
    <property type="component" value="Unassembled WGS sequence"/>
</dbReference>
<keyword evidence="4 7" id="KW-1133">Transmembrane helix</keyword>
<dbReference type="InterPro" id="IPR036259">
    <property type="entry name" value="MFS_trans_sf"/>
</dbReference>
<organism evidence="8 9">
    <name type="scientific">Paratrimastix pyriformis</name>
    <dbReference type="NCBI Taxonomy" id="342808"/>
    <lineage>
        <taxon>Eukaryota</taxon>
        <taxon>Metamonada</taxon>
        <taxon>Preaxostyla</taxon>
        <taxon>Paratrimastigidae</taxon>
        <taxon>Paratrimastix</taxon>
    </lineage>
</organism>
<feature type="transmembrane region" description="Helical" evidence="7">
    <location>
        <begin position="235"/>
        <end position="255"/>
    </location>
</feature>
<dbReference type="InterPro" id="IPR011701">
    <property type="entry name" value="MFS"/>
</dbReference>
<comment type="caution">
    <text evidence="8">The sequence shown here is derived from an EMBL/GenBank/DDBJ whole genome shotgun (WGS) entry which is preliminary data.</text>
</comment>
<evidence type="ECO:0000313" key="8">
    <source>
        <dbReference type="EMBL" id="KAJ4456292.1"/>
    </source>
</evidence>
<evidence type="ECO:0000313" key="9">
    <source>
        <dbReference type="Proteomes" id="UP001141327"/>
    </source>
</evidence>
<evidence type="ECO:0000256" key="3">
    <source>
        <dbReference type="ARBA" id="ARBA00022692"/>
    </source>
</evidence>
<evidence type="ECO:0000256" key="2">
    <source>
        <dbReference type="ARBA" id="ARBA00009172"/>
    </source>
</evidence>
<keyword evidence="3 7" id="KW-0812">Transmembrane</keyword>
<dbReference type="InterPro" id="IPR010291">
    <property type="entry name" value="Ion_channel_UNC-93"/>
</dbReference>
<dbReference type="EMBL" id="JAPMOS010000075">
    <property type="protein sequence ID" value="KAJ4456292.1"/>
    <property type="molecule type" value="Genomic_DNA"/>
</dbReference>
<feature type="transmembrane region" description="Helical" evidence="7">
    <location>
        <begin position="135"/>
        <end position="152"/>
    </location>
</feature>
<evidence type="ECO:0000256" key="5">
    <source>
        <dbReference type="ARBA" id="ARBA00023136"/>
    </source>
</evidence>
<feature type="compositionally biased region" description="Low complexity" evidence="6">
    <location>
        <begin position="390"/>
        <end position="406"/>
    </location>
</feature>
<protein>
    <submittedName>
        <fullName evidence="8">Major facilitator superfamily protein</fullName>
    </submittedName>
</protein>
<dbReference type="Pfam" id="PF05978">
    <property type="entry name" value="UNC-93"/>
    <property type="match status" value="1"/>
</dbReference>
<dbReference type="SUPFAM" id="SSF103473">
    <property type="entry name" value="MFS general substrate transporter"/>
    <property type="match status" value="1"/>
</dbReference>
<feature type="transmembrane region" description="Helical" evidence="7">
    <location>
        <begin position="41"/>
        <end position="64"/>
    </location>
</feature>
<comment type="similarity">
    <text evidence="2">Belongs to the unc-93 family.</text>
</comment>
<dbReference type="PANTHER" id="PTHR19444">
    <property type="entry name" value="UNC-93 RELATED"/>
    <property type="match status" value="1"/>
</dbReference>